<evidence type="ECO:0000256" key="1">
    <source>
        <dbReference type="SAM" id="Phobius"/>
    </source>
</evidence>
<dbReference type="Pfam" id="PF12822">
    <property type="entry name" value="ECF_trnsprt"/>
    <property type="match status" value="1"/>
</dbReference>
<organism evidence="2 3">
    <name type="scientific">Lacticaseibacillus jixianensis</name>
    <dbReference type="NCBI Taxonomy" id="2486012"/>
    <lineage>
        <taxon>Bacteria</taxon>
        <taxon>Bacillati</taxon>
        <taxon>Bacillota</taxon>
        <taxon>Bacilli</taxon>
        <taxon>Lactobacillales</taxon>
        <taxon>Lactobacillaceae</taxon>
        <taxon>Lacticaseibacillus</taxon>
    </lineage>
</organism>
<dbReference type="RefSeq" id="WP_125585212.1">
    <property type="nucleotide sequence ID" value="NZ_JBHTMO010000040.1"/>
</dbReference>
<dbReference type="InterPro" id="IPR024529">
    <property type="entry name" value="ECF_trnsprt_substrate-spec"/>
</dbReference>
<keyword evidence="1" id="KW-0812">Transmembrane</keyword>
<protein>
    <submittedName>
        <fullName evidence="2">ECF transporter S component</fullName>
    </submittedName>
</protein>
<sequence>MGNHSRAYRVSMQALFLALIAVQTMVPMLGYLPLGFVNLTIIHITVIIGAIMFGPGEGLLIGTVWGALTIVRAYTAPTSPLDTLVFTNPLVSVVPRMLVGVFAALAFWGAYKVVKKVAVASVIAGAVGSLTNTVLVLLAMGTLYTGPVASAYKVSTGALGKVLGAIVVTNGLPEMIGAMVLTPLVIGALVAATHMRPWRTAAPTPK</sequence>
<name>A0ABW4BD41_9LACO</name>
<keyword evidence="3" id="KW-1185">Reference proteome</keyword>
<feature type="transmembrane region" description="Helical" evidence="1">
    <location>
        <begin position="118"/>
        <end position="144"/>
    </location>
</feature>
<keyword evidence="1" id="KW-1133">Transmembrane helix</keyword>
<evidence type="ECO:0000313" key="3">
    <source>
        <dbReference type="Proteomes" id="UP001597249"/>
    </source>
</evidence>
<accession>A0ABW4BD41</accession>
<feature type="transmembrane region" description="Helical" evidence="1">
    <location>
        <begin position="94"/>
        <end position="111"/>
    </location>
</feature>
<dbReference type="Proteomes" id="UP001597249">
    <property type="component" value="Unassembled WGS sequence"/>
</dbReference>
<evidence type="ECO:0000313" key="2">
    <source>
        <dbReference type="EMBL" id="MFD1394122.1"/>
    </source>
</evidence>
<feature type="transmembrane region" description="Helical" evidence="1">
    <location>
        <begin position="7"/>
        <end position="26"/>
    </location>
</feature>
<dbReference type="Gene3D" id="1.10.1760.20">
    <property type="match status" value="1"/>
</dbReference>
<dbReference type="EMBL" id="JBHTMO010000040">
    <property type="protein sequence ID" value="MFD1394122.1"/>
    <property type="molecule type" value="Genomic_DNA"/>
</dbReference>
<proteinExistence type="predicted"/>
<feature type="transmembrane region" description="Helical" evidence="1">
    <location>
        <begin position="175"/>
        <end position="192"/>
    </location>
</feature>
<keyword evidence="1" id="KW-0472">Membrane</keyword>
<reference evidence="3" key="1">
    <citation type="journal article" date="2019" name="Int. J. Syst. Evol. Microbiol.">
        <title>The Global Catalogue of Microorganisms (GCM) 10K type strain sequencing project: providing services to taxonomists for standard genome sequencing and annotation.</title>
        <authorList>
            <consortium name="The Broad Institute Genomics Platform"/>
            <consortium name="The Broad Institute Genome Sequencing Center for Infectious Disease"/>
            <person name="Wu L."/>
            <person name="Ma J."/>
        </authorList>
    </citation>
    <scope>NUCLEOTIDE SEQUENCE [LARGE SCALE GENOMIC DNA]</scope>
    <source>
        <strain evidence="3">CCM 8911</strain>
    </source>
</reference>
<comment type="caution">
    <text evidence="2">The sequence shown here is derived from an EMBL/GenBank/DDBJ whole genome shotgun (WGS) entry which is preliminary data.</text>
</comment>
<gene>
    <name evidence="2" type="ORF">ACFQ3L_11140</name>
</gene>